<comment type="similarity">
    <text evidence="2 8">Belongs to the chloramphenicol acetyltransferase family.</text>
</comment>
<dbReference type="AlphaFoldDB" id="A0A2D0KQB4"/>
<dbReference type="Pfam" id="PF00302">
    <property type="entry name" value="CAT"/>
    <property type="match status" value="1"/>
</dbReference>
<dbReference type="Gene3D" id="3.30.559.10">
    <property type="entry name" value="Chloramphenicol acetyltransferase-like domain"/>
    <property type="match status" value="1"/>
</dbReference>
<comment type="caution">
    <text evidence="9">The sequence shown here is derived from an EMBL/GenBank/DDBJ whole genome shotgun (WGS) entry which is preliminary data.</text>
</comment>
<dbReference type="SMART" id="SM01059">
    <property type="entry name" value="CAT"/>
    <property type="match status" value="1"/>
</dbReference>
<reference evidence="9 10" key="1">
    <citation type="journal article" date="2017" name="Nat. Microbiol.">
        <title>Natural product diversity associated with the nematode symbionts Photorhabdus and Xenorhabdus.</title>
        <authorList>
            <person name="Tobias N.J."/>
            <person name="Wolff H."/>
            <person name="Djahanschiri B."/>
            <person name="Grundmann F."/>
            <person name="Kronenwerth M."/>
            <person name="Shi Y.M."/>
            <person name="Simonyi S."/>
            <person name="Grun P."/>
            <person name="Shapiro-Ilan D."/>
            <person name="Pidot S.J."/>
            <person name="Stinear T.P."/>
            <person name="Ebersberger I."/>
            <person name="Bode H.B."/>
        </authorList>
    </citation>
    <scope>NUCLEOTIDE SEQUENCE [LARGE SCALE GENOMIC DNA]</scope>
    <source>
        <strain evidence="9 10">DSM 17904</strain>
    </source>
</reference>
<dbReference type="EMBL" id="NJAJ01000016">
    <property type="protein sequence ID" value="PHM65485.1"/>
    <property type="molecule type" value="Genomic_DNA"/>
</dbReference>
<evidence type="ECO:0000313" key="9">
    <source>
        <dbReference type="EMBL" id="PHM65485.1"/>
    </source>
</evidence>
<feature type="active site" description="Proton acceptor" evidence="6">
    <location>
        <position position="189"/>
    </location>
</feature>
<name>A0A2D0KQB4_9GAMM</name>
<dbReference type="RefSeq" id="WP_099124999.1">
    <property type="nucleotide sequence ID" value="NZ_CAWNRH010000068.1"/>
</dbReference>
<gene>
    <name evidence="9" type="ORF">Xsto_02063</name>
</gene>
<dbReference type="Proteomes" id="UP000222366">
    <property type="component" value="Unassembled WGS sequence"/>
</dbReference>
<evidence type="ECO:0000256" key="1">
    <source>
        <dbReference type="ARBA" id="ARBA00002150"/>
    </source>
</evidence>
<keyword evidence="10" id="KW-1185">Reference proteome</keyword>
<evidence type="ECO:0000256" key="7">
    <source>
        <dbReference type="RuleBase" id="RU000503"/>
    </source>
</evidence>
<dbReference type="GO" id="GO:0008811">
    <property type="term" value="F:chloramphenicol O-acetyltransferase activity"/>
    <property type="evidence" value="ECO:0007669"/>
    <property type="project" value="UniProtKB-EC"/>
</dbReference>
<dbReference type="InterPro" id="IPR001707">
    <property type="entry name" value="Cmp_AcTrfase"/>
</dbReference>
<dbReference type="PROSITE" id="PS00100">
    <property type="entry name" value="CAT"/>
    <property type="match status" value="1"/>
</dbReference>
<dbReference type="SUPFAM" id="SSF52777">
    <property type="entry name" value="CoA-dependent acyltransferases"/>
    <property type="match status" value="1"/>
</dbReference>
<organism evidence="9 10">
    <name type="scientific">Xenorhabdus stockiae</name>
    <dbReference type="NCBI Taxonomy" id="351614"/>
    <lineage>
        <taxon>Bacteria</taxon>
        <taxon>Pseudomonadati</taxon>
        <taxon>Pseudomonadota</taxon>
        <taxon>Gammaproteobacteria</taxon>
        <taxon>Enterobacterales</taxon>
        <taxon>Morganellaceae</taxon>
        <taxon>Xenorhabdus</taxon>
    </lineage>
</organism>
<accession>A0A2D0KQB4</accession>
<dbReference type="EC" id="2.3.1.28" evidence="7"/>
<comment type="catalytic activity">
    <reaction evidence="7">
        <text>chloramphenicol + acetyl-CoA = chloramphenicol 3-acetate + CoA</text>
        <dbReference type="Rhea" id="RHEA:18421"/>
        <dbReference type="ChEBI" id="CHEBI:16730"/>
        <dbReference type="ChEBI" id="CHEBI:17698"/>
        <dbReference type="ChEBI" id="CHEBI:57287"/>
        <dbReference type="ChEBI" id="CHEBI:57288"/>
        <dbReference type="EC" id="2.3.1.28"/>
    </reaction>
</comment>
<keyword evidence="3 7" id="KW-0808">Transferase</keyword>
<keyword evidence="4 7" id="KW-0046">Antibiotic resistance</keyword>
<dbReference type="NCBIfam" id="NF000491">
    <property type="entry name" value="chloram_CatA"/>
    <property type="match status" value="1"/>
</dbReference>
<dbReference type="PANTHER" id="PTHR38474:SF2">
    <property type="entry name" value="CHLORAMPHENICOL ACETYLTRANSFERASE"/>
    <property type="match status" value="1"/>
</dbReference>
<evidence type="ECO:0000256" key="8">
    <source>
        <dbReference type="RuleBase" id="RU004156"/>
    </source>
</evidence>
<dbReference type="GO" id="GO:0046677">
    <property type="term" value="P:response to antibiotic"/>
    <property type="evidence" value="ECO:0007669"/>
    <property type="project" value="UniProtKB-KW"/>
</dbReference>
<evidence type="ECO:0000256" key="4">
    <source>
        <dbReference type="ARBA" id="ARBA00023251"/>
    </source>
</evidence>
<dbReference type="PIRSF" id="PIRSF000440">
    <property type="entry name" value="CAT"/>
    <property type="match status" value="1"/>
</dbReference>
<evidence type="ECO:0000313" key="10">
    <source>
        <dbReference type="Proteomes" id="UP000222366"/>
    </source>
</evidence>
<proteinExistence type="inferred from homology"/>
<dbReference type="PANTHER" id="PTHR38474">
    <property type="entry name" value="SLR0299 PROTEIN"/>
    <property type="match status" value="1"/>
</dbReference>
<evidence type="ECO:0000256" key="2">
    <source>
        <dbReference type="ARBA" id="ARBA00010571"/>
    </source>
</evidence>
<sequence length="213" mass="24678">MNYTKIDLNTWNRGEHFAYYRHSVKCGFSLTTKIDITALCLSLAKTHYKFYPAMIYLLTKVVNQYPEFRLAIKDEELIIWDSIDPIYTVFHKKTETFSVLCTTFSPDLPQFMINYCADIERYGDNTRLYPQTEKPKNHINISSIPWIGFDGFNLNISDITDYFSPIFTMGKYQQEGGKVLLPLSVQVHHAACDGYHVALFIKKLQALCNDALM</sequence>
<evidence type="ECO:0000256" key="3">
    <source>
        <dbReference type="ARBA" id="ARBA00022679"/>
    </source>
</evidence>
<keyword evidence="9" id="KW-0032">Aminotransferase</keyword>
<dbReference type="GO" id="GO:0008483">
    <property type="term" value="F:transaminase activity"/>
    <property type="evidence" value="ECO:0007669"/>
    <property type="project" value="UniProtKB-KW"/>
</dbReference>
<evidence type="ECO:0000256" key="6">
    <source>
        <dbReference type="PIRSR" id="PIRSR000440-1"/>
    </source>
</evidence>
<protein>
    <recommendedName>
        <fullName evidence="7">Chloramphenicol acetyltransferase</fullName>
        <ecNumber evidence="7">2.3.1.28</ecNumber>
    </recommendedName>
</protein>
<dbReference type="InterPro" id="IPR018372">
    <property type="entry name" value="Chloramphenicol_AcTrfase_AS"/>
</dbReference>
<keyword evidence="5 7" id="KW-0012">Acyltransferase</keyword>
<dbReference type="InterPro" id="IPR023213">
    <property type="entry name" value="CAT-like_dom_sf"/>
</dbReference>
<evidence type="ECO:0000256" key="5">
    <source>
        <dbReference type="ARBA" id="ARBA00023315"/>
    </source>
</evidence>
<comment type="function">
    <text evidence="1 7">This enzyme is an effector of chloramphenicol resistance in bacteria.</text>
</comment>